<keyword evidence="9" id="KW-1185">Reference proteome</keyword>
<evidence type="ECO:0000313" key="8">
    <source>
        <dbReference type="EMBL" id="RWS00534.1"/>
    </source>
</evidence>
<keyword evidence="3" id="KW-0547">Nucleotide-binding</keyword>
<organism evidence="8 9">
    <name type="scientific">Dinothrombium tinctorium</name>
    <dbReference type="NCBI Taxonomy" id="1965070"/>
    <lineage>
        <taxon>Eukaryota</taxon>
        <taxon>Metazoa</taxon>
        <taxon>Ecdysozoa</taxon>
        <taxon>Arthropoda</taxon>
        <taxon>Chelicerata</taxon>
        <taxon>Arachnida</taxon>
        <taxon>Acari</taxon>
        <taxon>Acariformes</taxon>
        <taxon>Trombidiformes</taxon>
        <taxon>Prostigmata</taxon>
        <taxon>Anystina</taxon>
        <taxon>Parasitengona</taxon>
        <taxon>Trombidioidea</taxon>
        <taxon>Trombidiidae</taxon>
        <taxon>Dinothrombium</taxon>
    </lineage>
</organism>
<evidence type="ECO:0000256" key="2">
    <source>
        <dbReference type="ARBA" id="ARBA00022679"/>
    </source>
</evidence>
<dbReference type="InterPro" id="IPR000719">
    <property type="entry name" value="Prot_kinase_dom"/>
</dbReference>
<dbReference type="OrthoDB" id="541276at2759"/>
<evidence type="ECO:0000256" key="3">
    <source>
        <dbReference type="ARBA" id="ARBA00022741"/>
    </source>
</evidence>
<feature type="chain" id="PRO_5019532108" evidence="6">
    <location>
        <begin position="17"/>
        <end position="202"/>
    </location>
</feature>
<evidence type="ECO:0000256" key="1">
    <source>
        <dbReference type="ARBA" id="ARBA00022527"/>
    </source>
</evidence>
<keyword evidence="2" id="KW-0808">Transferase</keyword>
<accession>A0A443QBY7</accession>
<dbReference type="SUPFAM" id="SSF56112">
    <property type="entry name" value="Protein kinase-like (PK-like)"/>
    <property type="match status" value="1"/>
</dbReference>
<keyword evidence="1" id="KW-0723">Serine/threonine-protein kinase</keyword>
<proteinExistence type="predicted"/>
<dbReference type="STRING" id="1965070.A0A443QBY7"/>
<dbReference type="PANTHER" id="PTHR24351">
    <property type="entry name" value="RIBOSOMAL PROTEIN S6 KINASE"/>
    <property type="match status" value="1"/>
</dbReference>
<dbReference type="PROSITE" id="PS50011">
    <property type="entry name" value="PROTEIN_KINASE_DOM"/>
    <property type="match status" value="1"/>
</dbReference>
<gene>
    <name evidence="8" type="ORF">B4U79_10326</name>
</gene>
<feature type="domain" description="Protein kinase" evidence="7">
    <location>
        <begin position="1"/>
        <end position="193"/>
    </location>
</feature>
<dbReference type="InterPro" id="IPR008271">
    <property type="entry name" value="Ser/Thr_kinase_AS"/>
</dbReference>
<protein>
    <submittedName>
        <fullName evidence="8">AGC family protein kinase-like protein</fullName>
    </submittedName>
</protein>
<dbReference type="InterPro" id="IPR011009">
    <property type="entry name" value="Kinase-like_dom_sf"/>
</dbReference>
<sequence>FKFILLFILRFLKFFSERQIKSLGYFVDQGIKIDARQARLIYAQMHLALSHLHAMNFLHRDVKPENILIAIDGNIKLADFGLITSMAEDGCTANNMSGTHDSFAPEVFTERRVSTSIDFWALVVSVMELYYGAHPFDHKSRAQVAKNINSNNPYFGQPQPKASLDELAFFKAFLQKNPKARPNPSSFVNFKFFTSSLRADSV</sequence>
<keyword evidence="5" id="KW-0067">ATP-binding</keyword>
<dbReference type="Pfam" id="PF00069">
    <property type="entry name" value="Pkinase"/>
    <property type="match status" value="1"/>
</dbReference>
<dbReference type="Proteomes" id="UP000285301">
    <property type="component" value="Unassembled WGS sequence"/>
</dbReference>
<keyword evidence="4 8" id="KW-0418">Kinase</keyword>
<dbReference type="GO" id="GO:0004674">
    <property type="term" value="F:protein serine/threonine kinase activity"/>
    <property type="evidence" value="ECO:0007669"/>
    <property type="project" value="UniProtKB-KW"/>
</dbReference>
<evidence type="ECO:0000256" key="6">
    <source>
        <dbReference type="SAM" id="SignalP"/>
    </source>
</evidence>
<feature type="signal peptide" evidence="6">
    <location>
        <begin position="1"/>
        <end position="16"/>
    </location>
</feature>
<dbReference type="SMART" id="SM00220">
    <property type="entry name" value="S_TKc"/>
    <property type="match status" value="1"/>
</dbReference>
<dbReference type="AlphaFoldDB" id="A0A443QBY7"/>
<dbReference type="GO" id="GO:0005524">
    <property type="term" value="F:ATP binding"/>
    <property type="evidence" value="ECO:0007669"/>
    <property type="project" value="UniProtKB-KW"/>
</dbReference>
<comment type="caution">
    <text evidence="8">The sequence shown here is derived from an EMBL/GenBank/DDBJ whole genome shotgun (WGS) entry which is preliminary data.</text>
</comment>
<dbReference type="Gene3D" id="1.10.510.10">
    <property type="entry name" value="Transferase(Phosphotransferase) domain 1"/>
    <property type="match status" value="1"/>
</dbReference>
<evidence type="ECO:0000256" key="4">
    <source>
        <dbReference type="ARBA" id="ARBA00022777"/>
    </source>
</evidence>
<evidence type="ECO:0000259" key="7">
    <source>
        <dbReference type="PROSITE" id="PS50011"/>
    </source>
</evidence>
<evidence type="ECO:0000256" key="5">
    <source>
        <dbReference type="ARBA" id="ARBA00022840"/>
    </source>
</evidence>
<dbReference type="EMBL" id="NCKU01011170">
    <property type="protein sequence ID" value="RWS00534.1"/>
    <property type="molecule type" value="Genomic_DNA"/>
</dbReference>
<reference evidence="8 9" key="1">
    <citation type="journal article" date="2018" name="Gigascience">
        <title>Genomes of trombidid mites reveal novel predicted allergens and laterally-transferred genes associated with secondary metabolism.</title>
        <authorList>
            <person name="Dong X."/>
            <person name="Chaisiri K."/>
            <person name="Xia D."/>
            <person name="Armstrong S.D."/>
            <person name="Fang Y."/>
            <person name="Donnelly M.J."/>
            <person name="Kadowaki T."/>
            <person name="McGarry J.W."/>
            <person name="Darby A.C."/>
            <person name="Makepeace B.L."/>
        </authorList>
    </citation>
    <scope>NUCLEOTIDE SEQUENCE [LARGE SCALE GENOMIC DNA]</scope>
    <source>
        <strain evidence="8">UoL-WK</strain>
    </source>
</reference>
<evidence type="ECO:0000313" key="9">
    <source>
        <dbReference type="Proteomes" id="UP000285301"/>
    </source>
</evidence>
<dbReference type="PROSITE" id="PS00108">
    <property type="entry name" value="PROTEIN_KINASE_ST"/>
    <property type="match status" value="1"/>
</dbReference>
<name>A0A443QBY7_9ACAR</name>
<keyword evidence="6" id="KW-0732">Signal</keyword>
<feature type="non-terminal residue" evidence="8">
    <location>
        <position position="1"/>
    </location>
</feature>